<feature type="compositionally biased region" description="Basic and acidic residues" evidence="2">
    <location>
        <begin position="148"/>
        <end position="174"/>
    </location>
</feature>
<dbReference type="STRING" id="546414.Deide_06830"/>
<dbReference type="Pfam" id="PF04984">
    <property type="entry name" value="Phage_sheath_1"/>
    <property type="match status" value="1"/>
</dbReference>
<accession>C1D117</accession>
<dbReference type="InterPro" id="IPR020287">
    <property type="entry name" value="Tail_sheath_C"/>
</dbReference>
<keyword evidence="6" id="KW-1185">Reference proteome</keyword>
<dbReference type="PANTHER" id="PTHR35861:SF1">
    <property type="entry name" value="PHAGE TAIL SHEATH PROTEIN"/>
    <property type="match status" value="1"/>
</dbReference>
<dbReference type="PaxDb" id="546414-Deide_06830"/>
<dbReference type="InterPro" id="IPR052042">
    <property type="entry name" value="Tail_sheath_structural"/>
</dbReference>
<sequence>MAEYLSPGVYIEETAGGPRPIEGVSTTTAAFVGFAPTGPANTPVFIANWQQFRETFGTLDASGIKNPFMEGAYLAQSVYAYFNNGGTRCYVVRMVPQEGRTDKRTVEAATALQLPSRASSAVPSLNIVARDGRQSDLHIEILPGTPEAKPEAPKDQKGGKPQDNASKDAAKDADDGSDGLFTLKVTRNDRTETFENVSVGKKHARNVTEVVNRDSTLITIEEASTTGPLAERAPELGSYVLQAQSNVLSGGELKGQDFIGSMDGRSGIESLEIAEEVSMIAVPDLMGAYQRGLMTLDGVKAVQRALIDHCERNGNRVALLDTPPDLTPQQAVKWRNVDTNFDSSYAALYYPWVSVDGPDGKPMTVPPSGFVAGIYARNDIERGVHKAPANEVVRGALRPAIQISKSEQDILNPIGVNCIREFPGMGVRVWGARTLSSDARWRYISVRRLFNYVERSIERGTQWAVFEPNDENLWFRVRRDINSFLTSVWRDGALFGTTARDAFYVKCDAELNPEEIRDRGIMQVEVALAPVKPAEFLILRFSQHAGGGQ</sequence>
<feature type="region of interest" description="Disordered" evidence="2">
    <location>
        <begin position="142"/>
        <end position="182"/>
    </location>
</feature>
<evidence type="ECO:0000259" key="4">
    <source>
        <dbReference type="Pfam" id="PF17482"/>
    </source>
</evidence>
<reference evidence="5 6" key="1">
    <citation type="journal article" date="2009" name="PLoS Genet.">
        <title>Alliance of proteomics and genomics to unravel the specificities of Sahara bacterium Deinococcus deserti.</title>
        <authorList>
            <person name="de Groot A."/>
            <person name="Dulermo R."/>
            <person name="Ortet P."/>
            <person name="Blanchard L."/>
            <person name="Guerin P."/>
            <person name="Fernandez B."/>
            <person name="Vacherie B."/>
            <person name="Dossat C."/>
            <person name="Jolivet E."/>
            <person name="Siguier P."/>
            <person name="Chandler M."/>
            <person name="Barakat M."/>
            <person name="Dedieu A."/>
            <person name="Barbe V."/>
            <person name="Heulin T."/>
            <person name="Sommer S."/>
            <person name="Achouak W."/>
            <person name="Armengaud J."/>
        </authorList>
    </citation>
    <scope>NUCLEOTIDE SEQUENCE [LARGE SCALE GENOMIC DNA]</scope>
    <source>
        <strain evidence="6">DSM 17065 / CIP 109153 / LMG 22923 / VCD115</strain>
    </source>
</reference>
<dbReference type="eggNOG" id="COG3497">
    <property type="taxonomic scope" value="Bacteria"/>
</dbReference>
<dbReference type="PANTHER" id="PTHR35861">
    <property type="match status" value="1"/>
</dbReference>
<evidence type="ECO:0000259" key="3">
    <source>
        <dbReference type="Pfam" id="PF04984"/>
    </source>
</evidence>
<dbReference type="Gene3D" id="3.40.50.11780">
    <property type="match status" value="2"/>
</dbReference>
<dbReference type="EMBL" id="CP001114">
    <property type="protein sequence ID" value="ACO45541.1"/>
    <property type="molecule type" value="Genomic_DNA"/>
</dbReference>
<feature type="domain" description="Tail sheath protein C-terminal" evidence="4">
    <location>
        <begin position="436"/>
        <end position="542"/>
    </location>
</feature>
<evidence type="ECO:0000313" key="5">
    <source>
        <dbReference type="EMBL" id="ACO45541.1"/>
    </source>
</evidence>
<dbReference type="HOGENOM" id="CLU_009303_1_0_0"/>
<dbReference type="KEGG" id="ddr:Deide_06830"/>
<organism evidence="5 6">
    <name type="scientific">Deinococcus deserti (strain DSM 17065 / CIP 109153 / LMG 22923 / VCD115)</name>
    <dbReference type="NCBI Taxonomy" id="546414"/>
    <lineage>
        <taxon>Bacteria</taxon>
        <taxon>Thermotogati</taxon>
        <taxon>Deinococcota</taxon>
        <taxon>Deinococci</taxon>
        <taxon>Deinococcales</taxon>
        <taxon>Deinococcaceae</taxon>
        <taxon>Deinococcus</taxon>
    </lineage>
</organism>
<dbReference type="InterPro" id="IPR035089">
    <property type="entry name" value="Phage_sheath_subtilisin"/>
</dbReference>
<name>C1D117_DEIDV</name>
<dbReference type="Pfam" id="PF17482">
    <property type="entry name" value="Phage_sheath_1C"/>
    <property type="match status" value="1"/>
</dbReference>
<dbReference type="RefSeq" id="WP_012692664.1">
    <property type="nucleotide sequence ID" value="NC_012526.1"/>
</dbReference>
<dbReference type="AlphaFoldDB" id="C1D117"/>
<dbReference type="Proteomes" id="UP000002208">
    <property type="component" value="Chromosome"/>
</dbReference>
<dbReference type="OrthoDB" id="9767864at2"/>
<feature type="domain" description="Tail sheath protein subtilisin-like" evidence="3">
    <location>
        <begin position="286"/>
        <end position="435"/>
    </location>
</feature>
<evidence type="ECO:0000256" key="1">
    <source>
        <dbReference type="ARBA" id="ARBA00008005"/>
    </source>
</evidence>
<comment type="similarity">
    <text evidence="1">Belongs to the myoviridae tail sheath protein family.</text>
</comment>
<evidence type="ECO:0000256" key="2">
    <source>
        <dbReference type="SAM" id="MobiDB-lite"/>
    </source>
</evidence>
<evidence type="ECO:0000313" key="6">
    <source>
        <dbReference type="Proteomes" id="UP000002208"/>
    </source>
</evidence>
<protein>
    <submittedName>
        <fullName evidence="5">Putative phage tail sheath protein</fullName>
    </submittedName>
</protein>
<proteinExistence type="inferred from homology"/>
<gene>
    <name evidence="5" type="ordered locus">Deide_06830</name>
</gene>